<evidence type="ECO:0000256" key="5">
    <source>
        <dbReference type="ARBA" id="ARBA00022679"/>
    </source>
</evidence>
<keyword evidence="5 7" id="KW-0808">Transferase</keyword>
<comment type="catalytic activity">
    <reaction evidence="6 7">
        <text>an NDP-alpha-D-glucose + D-fructose = a ribonucleoside 5'-diphosphate + sucrose + H(+)</text>
        <dbReference type="Rhea" id="RHEA:16241"/>
        <dbReference type="ChEBI" id="CHEBI:15378"/>
        <dbReference type="ChEBI" id="CHEBI:17992"/>
        <dbReference type="ChEBI" id="CHEBI:37721"/>
        <dbReference type="ChEBI" id="CHEBI:57930"/>
        <dbReference type="ChEBI" id="CHEBI:76533"/>
        <dbReference type="EC" id="2.4.1.13"/>
    </reaction>
</comment>
<evidence type="ECO:0000313" key="13">
    <source>
        <dbReference type="EMBL" id="KAK7276175.1"/>
    </source>
</evidence>
<dbReference type="Pfam" id="PF00862">
    <property type="entry name" value="GT-B_Sucrose_synth"/>
    <property type="match status" value="1"/>
</dbReference>
<evidence type="ECO:0000256" key="2">
    <source>
        <dbReference type="ARBA" id="ARBA00005894"/>
    </source>
</evidence>
<dbReference type="GO" id="GO:0016157">
    <property type="term" value="F:sucrose synthase activity"/>
    <property type="evidence" value="ECO:0007669"/>
    <property type="project" value="UniProtKB-UniRule"/>
</dbReference>
<dbReference type="Pfam" id="PF24861">
    <property type="entry name" value="SUS_N"/>
    <property type="match status" value="1"/>
</dbReference>
<comment type="caution">
    <text evidence="13">The sequence shown here is derived from an EMBL/GenBank/DDBJ whole genome shotgun (WGS) entry which is preliminary data.</text>
</comment>
<dbReference type="Gene3D" id="3.40.50.2000">
    <property type="entry name" value="Glycogen Phosphorylase B"/>
    <property type="match status" value="2"/>
</dbReference>
<dbReference type="InterPro" id="IPR056736">
    <property type="entry name" value="SUS_EPBD"/>
</dbReference>
<proteinExistence type="inferred from homology"/>
<comment type="function">
    <text evidence="1 7">Sucrose-cleaving enzyme that provides UDP-glucose and fructose for various metabolic pathways.</text>
</comment>
<dbReference type="NCBIfam" id="TIGR02470">
    <property type="entry name" value="sucr_synth"/>
    <property type="match status" value="1"/>
</dbReference>
<feature type="domain" description="Glycosyl transferase family 1" evidence="9">
    <location>
        <begin position="571"/>
        <end position="732"/>
    </location>
</feature>
<evidence type="ECO:0000256" key="7">
    <source>
        <dbReference type="RuleBase" id="RU280817"/>
    </source>
</evidence>
<evidence type="ECO:0000256" key="1">
    <source>
        <dbReference type="ARBA" id="ARBA00002595"/>
    </source>
</evidence>
<sequence length="842" mass="95810">MDSAPALMRTDSIADNMPDALRQSRYHMKKCFAKYLEKGRRIMKLHHLMEEMEQVIDDRNERNQVLEGLLGFVLSSTQEAVVDPPYVAFGIRPNPGVWEFVRVSSEDLSVEGITSTDYLKFKERVYDEKWASDENAFEADFGAFDFPIPHLTLSSSIGNGLEFVSKFSTLRLSGEFAKKQAIVDYLSSLNHLGESLMINDTLSTAPKLQMALILADVFLSGIPKETAYQTFELRLKEWGFERGWGDTAGRVKETMRTLSEVLQAPDPVNLEKFFSRVPTVFNVVIFSIHGYFGQADVLGLPDTGGQVVYILDQVKALEAELLLRIKQQGLIVKPQILVVTRLIPDSRGTKCHQELEPIVDTKHSHILRVPFYTEKGILRQWVSRFDIYPYLERFTQDATTKILDFMEGKPDLVIGNYTDGNLVASLMARKLGITQGTIAHALEKTKYEDSDVKWKELDPKYHFSCQFMADIVAMNASDFIIASTYQEIAGSKDRPGQYESHAAFTLPGICRVVSGINVFDPKFNIAAPGADQSVYFPYTEKDRRISQFHPAIEDLLYSKVDNNEHIGFLQDRRKPIIFSMARFDVVKNLTGLVEWYGKNKRLRNLVNLVIVGGFFDPSKSKDREEMAEIRKMHGLIEKYQLKGQFRWIAAQTNRYRNGELYRCIADTKGAFVQPALYEAFGLTVIEAMNCGLPTFATNQGGPAEIIVDGVSGFHIDPLNGDESSNKVADFFEKCKVDPTYWNVISSAGLQRINECYTWKIYANKLVNMGSIYTFWRQVNKDQKEAKQRYIQMFYNLIFKNLVKTVPVPGDEPPQQPAEKQPSFKQPRTSRRSQSRLQRLFGA</sequence>
<evidence type="ECO:0000256" key="3">
    <source>
        <dbReference type="ARBA" id="ARBA00012540"/>
    </source>
</evidence>
<dbReference type="GO" id="GO:0005985">
    <property type="term" value="P:sucrose metabolic process"/>
    <property type="evidence" value="ECO:0007669"/>
    <property type="project" value="InterPro"/>
</dbReference>
<keyword evidence="14" id="KW-1185">Reference proteome</keyword>
<dbReference type="InterPro" id="IPR012820">
    <property type="entry name" value="Sucrose_synthase_pln/cyn"/>
</dbReference>
<accession>A0AAN9IGB7</accession>
<dbReference type="InterPro" id="IPR056735">
    <property type="entry name" value="SUS_N"/>
</dbReference>
<dbReference type="PANTHER" id="PTHR45839:SF4">
    <property type="entry name" value="SUCROSE SYNTHASE 5"/>
    <property type="match status" value="1"/>
</dbReference>
<organism evidence="13 14">
    <name type="scientific">Crotalaria pallida</name>
    <name type="common">Smooth rattlebox</name>
    <name type="synonym">Crotalaria striata</name>
    <dbReference type="NCBI Taxonomy" id="3830"/>
    <lineage>
        <taxon>Eukaryota</taxon>
        <taxon>Viridiplantae</taxon>
        <taxon>Streptophyta</taxon>
        <taxon>Embryophyta</taxon>
        <taxon>Tracheophyta</taxon>
        <taxon>Spermatophyta</taxon>
        <taxon>Magnoliopsida</taxon>
        <taxon>eudicotyledons</taxon>
        <taxon>Gunneridae</taxon>
        <taxon>Pentapetalae</taxon>
        <taxon>rosids</taxon>
        <taxon>fabids</taxon>
        <taxon>Fabales</taxon>
        <taxon>Fabaceae</taxon>
        <taxon>Papilionoideae</taxon>
        <taxon>50 kb inversion clade</taxon>
        <taxon>genistoids sensu lato</taxon>
        <taxon>core genistoids</taxon>
        <taxon>Crotalarieae</taxon>
        <taxon>Crotalaria</taxon>
    </lineage>
</organism>
<evidence type="ECO:0000259" key="11">
    <source>
        <dbReference type="Pfam" id="PF24861"/>
    </source>
</evidence>
<dbReference type="Pfam" id="PF00534">
    <property type="entry name" value="Glycos_transf_1"/>
    <property type="match status" value="1"/>
</dbReference>
<feature type="domain" description="Sucrose synthase EPBD" evidence="12">
    <location>
        <begin position="159"/>
        <end position="246"/>
    </location>
</feature>
<dbReference type="FunFam" id="3.40.50.2000:FF:000006">
    <property type="entry name" value="Sucrose synthase"/>
    <property type="match status" value="1"/>
</dbReference>
<feature type="region of interest" description="Disordered" evidence="8">
    <location>
        <begin position="808"/>
        <end position="842"/>
    </location>
</feature>
<keyword evidence="4 7" id="KW-0328">Glycosyltransferase</keyword>
<dbReference type="Pfam" id="PF24862">
    <property type="entry name" value="SUS_EPBD"/>
    <property type="match status" value="1"/>
</dbReference>
<dbReference type="EMBL" id="JAYWIO010000003">
    <property type="protein sequence ID" value="KAK7276175.1"/>
    <property type="molecule type" value="Genomic_DNA"/>
</dbReference>
<name>A0AAN9IGB7_CROPI</name>
<dbReference type="AlphaFoldDB" id="A0AAN9IGB7"/>
<dbReference type="EC" id="2.4.1.13" evidence="3 7"/>
<protein>
    <recommendedName>
        <fullName evidence="3 7">Sucrose synthase</fullName>
        <ecNumber evidence="3 7">2.4.1.13</ecNumber>
    </recommendedName>
</protein>
<evidence type="ECO:0000256" key="8">
    <source>
        <dbReference type="SAM" id="MobiDB-lite"/>
    </source>
</evidence>
<dbReference type="Proteomes" id="UP001372338">
    <property type="component" value="Unassembled WGS sequence"/>
</dbReference>
<dbReference type="Gene3D" id="1.20.120.1230">
    <property type="match status" value="1"/>
</dbReference>
<evidence type="ECO:0000256" key="6">
    <source>
        <dbReference type="ARBA" id="ARBA00049030"/>
    </source>
</evidence>
<dbReference type="SUPFAM" id="SSF53756">
    <property type="entry name" value="UDP-Glycosyltransferase/glycogen phosphorylase"/>
    <property type="match status" value="1"/>
</dbReference>
<dbReference type="FunFam" id="3.10.450.330:FF:000001">
    <property type="entry name" value="Sucrose synthase"/>
    <property type="match status" value="1"/>
</dbReference>
<reference evidence="13 14" key="1">
    <citation type="submission" date="2024-01" db="EMBL/GenBank/DDBJ databases">
        <title>The genomes of 5 underutilized Papilionoideae crops provide insights into root nodulation and disease resistanc.</title>
        <authorList>
            <person name="Yuan L."/>
        </authorList>
    </citation>
    <scope>NUCLEOTIDE SEQUENCE [LARGE SCALE GENOMIC DNA]</scope>
    <source>
        <strain evidence="13">ZHUSHIDOU_FW_LH</strain>
        <tissue evidence="13">Leaf</tissue>
    </source>
</reference>
<dbReference type="FunFam" id="1.20.120.1230:FF:000001">
    <property type="entry name" value="Sucrose synthase"/>
    <property type="match status" value="1"/>
</dbReference>
<dbReference type="Gene3D" id="3.10.450.330">
    <property type="match status" value="1"/>
</dbReference>
<evidence type="ECO:0000313" key="14">
    <source>
        <dbReference type="Proteomes" id="UP001372338"/>
    </source>
</evidence>
<evidence type="ECO:0000259" key="12">
    <source>
        <dbReference type="Pfam" id="PF24862"/>
    </source>
</evidence>
<feature type="domain" description="Sucrose synthase first GT-B" evidence="10">
    <location>
        <begin position="269"/>
        <end position="557"/>
    </location>
</feature>
<comment type="similarity">
    <text evidence="2 7">Belongs to the glycosyltransferase 1 family. Plant sucrose synthase subfamily.</text>
</comment>
<evidence type="ECO:0000256" key="4">
    <source>
        <dbReference type="ARBA" id="ARBA00022676"/>
    </source>
</evidence>
<dbReference type="InterPro" id="IPR001296">
    <property type="entry name" value="Glyco_trans_1"/>
</dbReference>
<gene>
    <name evidence="13" type="ORF">RIF29_17310</name>
</gene>
<dbReference type="InterPro" id="IPR000368">
    <property type="entry name" value="Sucrose_synth_GT-B1"/>
</dbReference>
<dbReference type="PANTHER" id="PTHR45839">
    <property type="match status" value="1"/>
</dbReference>
<feature type="domain" description="Sucrose synthase N-terminal" evidence="11">
    <location>
        <begin position="9"/>
        <end position="123"/>
    </location>
</feature>
<evidence type="ECO:0000259" key="10">
    <source>
        <dbReference type="Pfam" id="PF00862"/>
    </source>
</evidence>
<evidence type="ECO:0000259" key="9">
    <source>
        <dbReference type="Pfam" id="PF00534"/>
    </source>
</evidence>